<evidence type="ECO:0000313" key="4">
    <source>
        <dbReference type="Proteomes" id="UP001151760"/>
    </source>
</evidence>
<dbReference type="InterPro" id="IPR013103">
    <property type="entry name" value="RVT_2"/>
</dbReference>
<reference evidence="3" key="2">
    <citation type="submission" date="2022-01" db="EMBL/GenBank/DDBJ databases">
        <authorList>
            <person name="Yamashiro T."/>
            <person name="Shiraishi A."/>
            <person name="Satake H."/>
            <person name="Nakayama K."/>
        </authorList>
    </citation>
    <scope>NUCLEOTIDE SEQUENCE</scope>
</reference>
<proteinExistence type="predicted"/>
<name>A0ABQ5GBV6_9ASTR</name>
<comment type="caution">
    <text evidence="3">The sequence shown here is derived from an EMBL/GenBank/DDBJ whole genome shotgun (WGS) entry which is preliminary data.</text>
</comment>
<reference evidence="3" key="1">
    <citation type="journal article" date="2022" name="Int. J. Mol. Sci.">
        <title>Draft Genome of Tanacetum Coccineum: Genomic Comparison of Closely Related Tanacetum-Family Plants.</title>
        <authorList>
            <person name="Yamashiro T."/>
            <person name="Shiraishi A."/>
            <person name="Nakayama K."/>
            <person name="Satake H."/>
        </authorList>
    </citation>
    <scope>NUCLEOTIDE SEQUENCE</scope>
</reference>
<accession>A0ABQ5GBV6</accession>
<gene>
    <name evidence="3" type="ORF">Tco_1031845</name>
</gene>
<keyword evidence="1" id="KW-1133">Transmembrane helix</keyword>
<evidence type="ECO:0000313" key="3">
    <source>
        <dbReference type="EMBL" id="GJT72559.1"/>
    </source>
</evidence>
<evidence type="ECO:0000259" key="2">
    <source>
        <dbReference type="Pfam" id="PF07727"/>
    </source>
</evidence>
<sequence>MISSTILKSTLVDDNFDEDQAIARLEFIRILLAYACALDFELFQMDVKSAFLNGFIDFEKPDHVYKLKKALYGLNQAPKAWIDKSNDLSLMFESVFVVIICGGLAGASPLLDAGRDPSKDASS</sequence>
<keyword evidence="1" id="KW-0812">Transmembrane</keyword>
<dbReference type="Proteomes" id="UP001151760">
    <property type="component" value="Unassembled WGS sequence"/>
</dbReference>
<keyword evidence="1" id="KW-0472">Membrane</keyword>
<evidence type="ECO:0000256" key="1">
    <source>
        <dbReference type="SAM" id="Phobius"/>
    </source>
</evidence>
<dbReference type="Pfam" id="PF07727">
    <property type="entry name" value="RVT_2"/>
    <property type="match status" value="1"/>
</dbReference>
<dbReference type="EMBL" id="BQNB010018270">
    <property type="protein sequence ID" value="GJT72559.1"/>
    <property type="molecule type" value="Genomic_DNA"/>
</dbReference>
<feature type="transmembrane region" description="Helical" evidence="1">
    <location>
        <begin position="88"/>
        <end position="111"/>
    </location>
</feature>
<organism evidence="3 4">
    <name type="scientific">Tanacetum coccineum</name>
    <dbReference type="NCBI Taxonomy" id="301880"/>
    <lineage>
        <taxon>Eukaryota</taxon>
        <taxon>Viridiplantae</taxon>
        <taxon>Streptophyta</taxon>
        <taxon>Embryophyta</taxon>
        <taxon>Tracheophyta</taxon>
        <taxon>Spermatophyta</taxon>
        <taxon>Magnoliopsida</taxon>
        <taxon>eudicotyledons</taxon>
        <taxon>Gunneridae</taxon>
        <taxon>Pentapetalae</taxon>
        <taxon>asterids</taxon>
        <taxon>campanulids</taxon>
        <taxon>Asterales</taxon>
        <taxon>Asteraceae</taxon>
        <taxon>Asteroideae</taxon>
        <taxon>Anthemideae</taxon>
        <taxon>Anthemidinae</taxon>
        <taxon>Tanacetum</taxon>
    </lineage>
</organism>
<keyword evidence="4" id="KW-1185">Reference proteome</keyword>
<protein>
    <submittedName>
        <fullName evidence="3">Retrovirus-related pol polyprotein from transposon TNT 1-94</fullName>
    </submittedName>
</protein>
<feature type="domain" description="Reverse transcriptase Ty1/copia-type" evidence="2">
    <location>
        <begin position="16"/>
        <end position="86"/>
    </location>
</feature>